<name>A0ABX1AQ27_9ACTN</name>
<dbReference type="Proteomes" id="UP000746503">
    <property type="component" value="Unassembled WGS sequence"/>
</dbReference>
<keyword evidence="2" id="KW-1185">Reference proteome</keyword>
<reference evidence="1 2" key="1">
    <citation type="submission" date="2020-03" db="EMBL/GenBank/DDBJ databases">
        <title>Draft genome of Streptomyces sp. ventii, isolated from the Axial Seamount in the Pacific Ocean, and resequencing of the two type strains Streptomyces lonarensis strain NCL 716 and Streptomyces bohaiensis strain 11A07.</title>
        <authorList>
            <person name="Loughran R.M."/>
            <person name="Pfannmuller K.M."/>
            <person name="Wasson B.J."/>
            <person name="Deadmond M.C."/>
            <person name="Paddock B.E."/>
            <person name="Koyack M.J."/>
            <person name="Gallegos D.A."/>
            <person name="Mitchell E.A."/>
            <person name="Ushijima B."/>
            <person name="Saw J.H."/>
            <person name="Mcphail K.L."/>
            <person name="Videau P."/>
        </authorList>
    </citation>
    <scope>NUCLEOTIDE SEQUENCE [LARGE SCALE GENOMIC DNA]</scope>
    <source>
        <strain evidence="2">5675061</strain>
    </source>
</reference>
<dbReference type="RefSeq" id="WP_167934339.1">
    <property type="nucleotide sequence ID" value="NZ_JAAVJB010000143.1"/>
</dbReference>
<gene>
    <name evidence="1" type="ORF">HCJ92_16350</name>
</gene>
<evidence type="ECO:0000313" key="1">
    <source>
        <dbReference type="EMBL" id="NJP67826.1"/>
    </source>
</evidence>
<accession>A0ABX1AQ27</accession>
<organism evidence="1 2">
    <name type="scientific">Streptomyces spiramenti</name>
    <dbReference type="NCBI Taxonomy" id="2720606"/>
    <lineage>
        <taxon>Bacteria</taxon>
        <taxon>Bacillati</taxon>
        <taxon>Actinomycetota</taxon>
        <taxon>Actinomycetes</taxon>
        <taxon>Kitasatosporales</taxon>
        <taxon>Streptomycetaceae</taxon>
        <taxon>Streptomyces</taxon>
    </lineage>
</organism>
<dbReference type="EMBL" id="JAAVJB010000143">
    <property type="protein sequence ID" value="NJP67826.1"/>
    <property type="molecule type" value="Genomic_DNA"/>
</dbReference>
<proteinExistence type="predicted"/>
<protein>
    <submittedName>
        <fullName evidence="1">Uncharacterized protein</fullName>
    </submittedName>
</protein>
<sequence length="56" mass="6079">MVTGPSRVVDESEPGACSGVYLNSLSVETEDDDRIEITPLVCTYGSEDPVEFVRVD</sequence>
<comment type="caution">
    <text evidence="1">The sequence shown here is derived from an EMBL/GenBank/DDBJ whole genome shotgun (WGS) entry which is preliminary data.</text>
</comment>
<evidence type="ECO:0000313" key="2">
    <source>
        <dbReference type="Proteomes" id="UP000746503"/>
    </source>
</evidence>